<evidence type="ECO:0000256" key="14">
    <source>
        <dbReference type="ARBA" id="ARBA00023239"/>
    </source>
</evidence>
<keyword evidence="11" id="KW-0057">Aromatic amino acid biosynthesis</keyword>
<comment type="subcellular location">
    <subcellularLocation>
        <location evidence="3">Cytoplasm</location>
    </subcellularLocation>
</comment>
<dbReference type="PANTHER" id="PTHR21022">
    <property type="entry name" value="PREPHENATE DEHYDRATASE P PROTEIN"/>
    <property type="match status" value="1"/>
</dbReference>
<keyword evidence="14 23" id="KW-0456">Lyase</keyword>
<dbReference type="EC" id="5.4.99.5" evidence="6"/>
<dbReference type="Gene3D" id="1.20.59.10">
    <property type="entry name" value="Chorismate mutase"/>
    <property type="match status" value="1"/>
</dbReference>
<comment type="caution">
    <text evidence="23">The sequence shown here is derived from an EMBL/GenBank/DDBJ whole genome shotgun (WGS) entry which is preliminary data.</text>
</comment>
<dbReference type="InterPro" id="IPR036979">
    <property type="entry name" value="CM_dom_sf"/>
</dbReference>
<evidence type="ECO:0000256" key="16">
    <source>
        <dbReference type="ARBA" id="ARBA00031175"/>
    </source>
</evidence>
<gene>
    <name evidence="23" type="ORF">FHR99_001012</name>
</gene>
<dbReference type="SMART" id="SM00830">
    <property type="entry name" value="CM_2"/>
    <property type="match status" value="1"/>
</dbReference>
<feature type="domain" description="Chorismate mutase" evidence="20">
    <location>
        <begin position="1"/>
        <end position="108"/>
    </location>
</feature>
<evidence type="ECO:0000256" key="7">
    <source>
        <dbReference type="ARBA" id="ARBA00013147"/>
    </source>
</evidence>
<dbReference type="GO" id="GO:0009094">
    <property type="term" value="P:L-phenylalanine biosynthetic process"/>
    <property type="evidence" value="ECO:0007669"/>
    <property type="project" value="UniProtKB-UniPathway"/>
</dbReference>
<dbReference type="Pfam" id="PF00800">
    <property type="entry name" value="PDT"/>
    <property type="match status" value="1"/>
</dbReference>
<dbReference type="SUPFAM" id="SSF55021">
    <property type="entry name" value="ACT-like"/>
    <property type="match status" value="1"/>
</dbReference>
<protein>
    <recommendedName>
        <fullName evidence="8">Bifunctional chorismate mutase/prephenate dehydratase</fullName>
        <ecNumber evidence="7">4.2.1.51</ecNumber>
        <ecNumber evidence="6">5.4.99.5</ecNumber>
    </recommendedName>
    <alternativeName>
        <fullName evidence="17">Chorismate mutase-prephenate dehydratase</fullName>
    </alternativeName>
    <alternativeName>
        <fullName evidence="16">p-protein</fullName>
    </alternativeName>
</protein>
<evidence type="ECO:0000256" key="19">
    <source>
        <dbReference type="PIRSR" id="PIRSR001500-2"/>
    </source>
</evidence>
<feature type="domain" description="ACT" evidence="22">
    <location>
        <begin position="296"/>
        <end position="373"/>
    </location>
</feature>
<feature type="domain" description="Prephenate dehydratase" evidence="21">
    <location>
        <begin position="108"/>
        <end position="284"/>
    </location>
</feature>
<dbReference type="GO" id="GO:0004106">
    <property type="term" value="F:chorismate mutase activity"/>
    <property type="evidence" value="ECO:0007669"/>
    <property type="project" value="UniProtKB-EC"/>
</dbReference>
<dbReference type="Pfam" id="PF01842">
    <property type="entry name" value="ACT"/>
    <property type="match status" value="1"/>
</dbReference>
<comment type="pathway">
    <text evidence="5">Metabolic intermediate biosynthesis; prephenate biosynthesis; prephenate from chorismate: step 1/1.</text>
</comment>
<dbReference type="AlphaFoldDB" id="A0A7W4W3I1"/>
<dbReference type="NCBIfam" id="TIGR01807">
    <property type="entry name" value="CM_P2"/>
    <property type="match status" value="1"/>
</dbReference>
<dbReference type="InterPro" id="IPR001086">
    <property type="entry name" value="Preph_deHydtase"/>
</dbReference>
<feature type="site" description="Essential for prephenate dehydratase activity" evidence="19">
    <location>
        <position position="277"/>
    </location>
</feature>
<dbReference type="Gene3D" id="3.30.70.260">
    <property type="match status" value="1"/>
</dbReference>
<accession>A0A7W4W3I1</accession>
<evidence type="ECO:0000256" key="6">
    <source>
        <dbReference type="ARBA" id="ARBA00012404"/>
    </source>
</evidence>
<evidence type="ECO:0000256" key="15">
    <source>
        <dbReference type="ARBA" id="ARBA00023268"/>
    </source>
</evidence>
<dbReference type="Proteomes" id="UP000537130">
    <property type="component" value="Unassembled WGS sequence"/>
</dbReference>
<name>A0A7W4W3I1_9GAMM</name>
<evidence type="ECO:0000256" key="8">
    <source>
        <dbReference type="ARBA" id="ARBA00014401"/>
    </source>
</evidence>
<dbReference type="SUPFAM" id="SSF48600">
    <property type="entry name" value="Chorismate mutase II"/>
    <property type="match status" value="1"/>
</dbReference>
<evidence type="ECO:0000256" key="17">
    <source>
        <dbReference type="ARBA" id="ARBA00031520"/>
    </source>
</evidence>
<comment type="function">
    <text evidence="2">Catalyzes the Claisen rearrangement of chorismate to prephenate and the decarboxylation/dehydration of prephenate to phenylpyruvate.</text>
</comment>
<dbReference type="GO" id="GO:0004664">
    <property type="term" value="F:prephenate dehydratase activity"/>
    <property type="evidence" value="ECO:0007669"/>
    <property type="project" value="UniProtKB-EC"/>
</dbReference>
<dbReference type="InterPro" id="IPR008242">
    <property type="entry name" value="Chor_mutase/pphenate_deHydtase"/>
</dbReference>
<evidence type="ECO:0000256" key="5">
    <source>
        <dbReference type="ARBA" id="ARBA00004817"/>
    </source>
</evidence>
<dbReference type="GO" id="GO:0046417">
    <property type="term" value="P:chorismate metabolic process"/>
    <property type="evidence" value="ECO:0007669"/>
    <property type="project" value="InterPro"/>
</dbReference>
<dbReference type="NCBIfam" id="NF008865">
    <property type="entry name" value="PRK11898.1"/>
    <property type="match status" value="1"/>
</dbReference>
<evidence type="ECO:0000256" key="3">
    <source>
        <dbReference type="ARBA" id="ARBA00004496"/>
    </source>
</evidence>
<dbReference type="InterPro" id="IPR010957">
    <property type="entry name" value="G/b/e-P-prot_chorismate_mutase"/>
</dbReference>
<keyword evidence="15" id="KW-0511">Multifunctional enzyme</keyword>
<dbReference type="SUPFAM" id="SSF53850">
    <property type="entry name" value="Periplasmic binding protein-like II"/>
    <property type="match status" value="1"/>
</dbReference>
<evidence type="ECO:0000256" key="4">
    <source>
        <dbReference type="ARBA" id="ARBA00004741"/>
    </source>
</evidence>
<dbReference type="PIRSF" id="PIRSF001500">
    <property type="entry name" value="Chor_mut_pdt_Ppr"/>
    <property type="match status" value="1"/>
</dbReference>
<keyword evidence="13 23" id="KW-0413">Isomerase</keyword>
<evidence type="ECO:0000313" key="23">
    <source>
        <dbReference type="EMBL" id="MBB3046776.1"/>
    </source>
</evidence>
<keyword evidence="9" id="KW-0963">Cytoplasm</keyword>
<comment type="pathway">
    <text evidence="4">Amino-acid biosynthesis; L-phenylalanine biosynthesis; phenylpyruvate from prephenate: step 1/1.</text>
</comment>
<evidence type="ECO:0000256" key="13">
    <source>
        <dbReference type="ARBA" id="ARBA00023235"/>
    </source>
</evidence>
<dbReference type="RefSeq" id="WP_183409446.1">
    <property type="nucleotide sequence ID" value="NZ_JACHWY010000001.1"/>
</dbReference>
<dbReference type="InterPro" id="IPR002912">
    <property type="entry name" value="ACT_dom"/>
</dbReference>
<keyword evidence="24" id="KW-1185">Reference proteome</keyword>
<evidence type="ECO:0000256" key="2">
    <source>
        <dbReference type="ARBA" id="ARBA00002364"/>
    </source>
</evidence>
<evidence type="ECO:0000259" key="22">
    <source>
        <dbReference type="PROSITE" id="PS51671"/>
    </source>
</evidence>
<sequence>MDEQSELNKLRQQIDSIDSQIHELLNKRASCAQEVARVKTQAFEQAQQFESDADKSSTQQLLFYRPEREAQVLARIREANQGPLADDAVAYIFREIMSACLALEKPMEVAYLGPEGTFTQAAALKHFGHAVIGVTQPTIEAVFSAVESEQCNYGVVPVENSTEGMVAHTLDNFINSPLKICGEVELRIRLHLLVGEGTSSDNIKSICAHQQALAQSRNWLDQNFPKVERIAVSSNAEAARMAAAEPGIVAVAGDMAAQQYSLSKLASNIEDRADNTTRFLIIGRESVPPSGNDKTSIVVSTRNKPGALFGLLEPFHRNGVMLTRIDTRPSRTETWAYVFFIEFEGHAEDAVVSTILKEIEEHSILLKVLGSYPRAAL</sequence>
<dbReference type="InterPro" id="IPR036263">
    <property type="entry name" value="Chorismate_II_sf"/>
</dbReference>
<dbReference type="InterPro" id="IPR018528">
    <property type="entry name" value="Preph_deHydtase_CS"/>
</dbReference>
<evidence type="ECO:0000313" key="24">
    <source>
        <dbReference type="Proteomes" id="UP000537130"/>
    </source>
</evidence>
<dbReference type="PROSITE" id="PS51171">
    <property type="entry name" value="PREPHENATE_DEHYDR_3"/>
    <property type="match status" value="1"/>
</dbReference>
<dbReference type="FunFam" id="3.30.70.260:FF:000012">
    <property type="entry name" value="Prephenate dehydratase"/>
    <property type="match status" value="1"/>
</dbReference>
<dbReference type="FunFam" id="3.40.190.10:FF:000029">
    <property type="entry name" value="Chorismate mutase/Prephenate dehydratase"/>
    <property type="match status" value="1"/>
</dbReference>
<dbReference type="InterPro" id="IPR045865">
    <property type="entry name" value="ACT-like_dom_sf"/>
</dbReference>
<proteinExistence type="predicted"/>
<keyword evidence="12" id="KW-0584">Phenylalanine biosynthesis</keyword>
<evidence type="ECO:0000256" key="12">
    <source>
        <dbReference type="ARBA" id="ARBA00023222"/>
    </source>
</evidence>
<evidence type="ECO:0000256" key="9">
    <source>
        <dbReference type="ARBA" id="ARBA00022490"/>
    </source>
</evidence>
<dbReference type="Pfam" id="PF01817">
    <property type="entry name" value="CM_2"/>
    <property type="match status" value="1"/>
</dbReference>
<evidence type="ECO:0000256" key="18">
    <source>
        <dbReference type="ARBA" id="ARBA00047848"/>
    </source>
</evidence>
<comment type="catalytic activity">
    <reaction evidence="18">
        <text>prephenate + H(+) = 3-phenylpyruvate + CO2 + H2O</text>
        <dbReference type="Rhea" id="RHEA:21648"/>
        <dbReference type="ChEBI" id="CHEBI:15377"/>
        <dbReference type="ChEBI" id="CHEBI:15378"/>
        <dbReference type="ChEBI" id="CHEBI:16526"/>
        <dbReference type="ChEBI" id="CHEBI:18005"/>
        <dbReference type="ChEBI" id="CHEBI:29934"/>
        <dbReference type="EC" id="4.2.1.51"/>
    </reaction>
</comment>
<organism evidence="23 24">
    <name type="scientific">Litorivivens lipolytica</name>
    <dbReference type="NCBI Taxonomy" id="1524264"/>
    <lineage>
        <taxon>Bacteria</taxon>
        <taxon>Pseudomonadati</taxon>
        <taxon>Pseudomonadota</taxon>
        <taxon>Gammaproteobacteria</taxon>
        <taxon>Litorivivens</taxon>
    </lineage>
</organism>
<dbReference type="EC" id="4.2.1.51" evidence="7"/>
<keyword evidence="10" id="KW-0028">Amino-acid biosynthesis</keyword>
<evidence type="ECO:0000259" key="21">
    <source>
        <dbReference type="PROSITE" id="PS51171"/>
    </source>
</evidence>
<dbReference type="InterPro" id="IPR002701">
    <property type="entry name" value="CM_II_prokaryot"/>
</dbReference>
<dbReference type="EMBL" id="JACHWY010000001">
    <property type="protein sequence ID" value="MBB3046776.1"/>
    <property type="molecule type" value="Genomic_DNA"/>
</dbReference>
<reference evidence="23 24" key="1">
    <citation type="submission" date="2020-08" db="EMBL/GenBank/DDBJ databases">
        <title>Genomic Encyclopedia of Type Strains, Phase III (KMG-III): the genomes of soil and plant-associated and newly described type strains.</title>
        <authorList>
            <person name="Whitman W."/>
        </authorList>
    </citation>
    <scope>NUCLEOTIDE SEQUENCE [LARGE SCALE GENOMIC DNA]</scope>
    <source>
        <strain evidence="23 24">CECT 8654</strain>
    </source>
</reference>
<evidence type="ECO:0000256" key="1">
    <source>
        <dbReference type="ARBA" id="ARBA00000824"/>
    </source>
</evidence>
<evidence type="ECO:0000259" key="20">
    <source>
        <dbReference type="PROSITE" id="PS51168"/>
    </source>
</evidence>
<dbReference type="PROSITE" id="PS51671">
    <property type="entry name" value="ACT"/>
    <property type="match status" value="1"/>
</dbReference>
<dbReference type="Gene3D" id="3.40.190.10">
    <property type="entry name" value="Periplasmic binding protein-like II"/>
    <property type="match status" value="2"/>
</dbReference>
<dbReference type="PROSITE" id="PS00857">
    <property type="entry name" value="PREPHENATE_DEHYDR_1"/>
    <property type="match status" value="1"/>
</dbReference>
<evidence type="ECO:0000256" key="11">
    <source>
        <dbReference type="ARBA" id="ARBA00023141"/>
    </source>
</evidence>
<dbReference type="GO" id="GO:0005737">
    <property type="term" value="C:cytoplasm"/>
    <property type="evidence" value="ECO:0007669"/>
    <property type="project" value="UniProtKB-SubCell"/>
</dbReference>
<dbReference type="UniPathway" id="UPA00120">
    <property type="reaction ID" value="UER00203"/>
</dbReference>
<dbReference type="CDD" id="cd04905">
    <property type="entry name" value="ACT_CM-PDT"/>
    <property type="match status" value="1"/>
</dbReference>
<evidence type="ECO:0000256" key="10">
    <source>
        <dbReference type="ARBA" id="ARBA00022605"/>
    </source>
</evidence>
<dbReference type="UniPathway" id="UPA00121">
    <property type="reaction ID" value="UER00345"/>
</dbReference>
<dbReference type="PROSITE" id="PS51168">
    <property type="entry name" value="CHORISMATE_MUT_2"/>
    <property type="match status" value="1"/>
</dbReference>
<dbReference type="CDD" id="cd13630">
    <property type="entry name" value="PBP2_PDT_1"/>
    <property type="match status" value="1"/>
</dbReference>
<comment type="catalytic activity">
    <reaction evidence="1">
        <text>chorismate = prephenate</text>
        <dbReference type="Rhea" id="RHEA:13897"/>
        <dbReference type="ChEBI" id="CHEBI:29748"/>
        <dbReference type="ChEBI" id="CHEBI:29934"/>
        <dbReference type="EC" id="5.4.99.5"/>
    </reaction>
</comment>
<dbReference type="PANTHER" id="PTHR21022:SF19">
    <property type="entry name" value="PREPHENATE DEHYDRATASE-RELATED"/>
    <property type="match status" value="1"/>
</dbReference>